<dbReference type="EMBL" id="JANBPY010000181">
    <property type="protein sequence ID" value="KAJ1968460.1"/>
    <property type="molecule type" value="Genomic_DNA"/>
</dbReference>
<evidence type="ECO:0000259" key="3">
    <source>
        <dbReference type="PROSITE" id="PS50102"/>
    </source>
</evidence>
<dbReference type="InterPro" id="IPR012677">
    <property type="entry name" value="Nucleotide-bd_a/b_plait_sf"/>
</dbReference>
<feature type="compositionally biased region" description="Basic residues" evidence="2">
    <location>
        <begin position="235"/>
        <end position="283"/>
    </location>
</feature>
<evidence type="ECO:0000256" key="1">
    <source>
        <dbReference type="PROSITE-ProRule" id="PRU00176"/>
    </source>
</evidence>
<evidence type="ECO:0000313" key="4">
    <source>
        <dbReference type="EMBL" id="KAJ1968460.1"/>
    </source>
</evidence>
<dbReference type="PANTHER" id="PTHR48034">
    <property type="entry name" value="TRANSFORMER-2 SEX-DETERMINING PROTEIN-RELATED"/>
    <property type="match status" value="1"/>
</dbReference>
<dbReference type="SUPFAM" id="SSF54928">
    <property type="entry name" value="RNA-binding domain, RBD"/>
    <property type="match status" value="1"/>
</dbReference>
<dbReference type="InterPro" id="IPR050441">
    <property type="entry name" value="RBM"/>
</dbReference>
<dbReference type="Proteomes" id="UP001150925">
    <property type="component" value="Unassembled WGS sequence"/>
</dbReference>
<dbReference type="SMART" id="SM00360">
    <property type="entry name" value="RRM"/>
    <property type="match status" value="1"/>
</dbReference>
<comment type="caution">
    <text evidence="4">The sequence shown here is derived from an EMBL/GenBank/DDBJ whole genome shotgun (WGS) entry which is preliminary data.</text>
</comment>
<name>A0A9W8AWK7_9FUNG</name>
<organism evidence="4 5">
    <name type="scientific">Dispira parvispora</name>
    <dbReference type="NCBI Taxonomy" id="1520584"/>
    <lineage>
        <taxon>Eukaryota</taxon>
        <taxon>Fungi</taxon>
        <taxon>Fungi incertae sedis</taxon>
        <taxon>Zoopagomycota</taxon>
        <taxon>Kickxellomycotina</taxon>
        <taxon>Dimargaritomycetes</taxon>
        <taxon>Dimargaritales</taxon>
        <taxon>Dimargaritaceae</taxon>
        <taxon>Dispira</taxon>
    </lineage>
</organism>
<feature type="region of interest" description="Disordered" evidence="2">
    <location>
        <begin position="192"/>
        <end position="283"/>
    </location>
</feature>
<sequence length="283" mass="33940">MTSSKQDCIVPSEPLILKGTMEHNAAGSYRRANGVTMRDRSQQSYSRPRENSRSPLSYEKARDQSWSSSPRSDRRRYEEDEHMDNQYDRRSTSPRMQRELSRDGELYARRSTKENRVLGVFNLPRGTTEQDLDRLFSQKGEVEKINVVQRMEARRSQYAFVRFRHLQDAIAAQGDLNATTFMGRKIRVDFSLTNRPHSRTPGQYMGHTTRHRRGPWRQHRKYDRYEGGRSPSPRNARRYRSRSPQRRRYRSRSRSPSRRYRHRRAHSNSRNRSYSRSHRRHHR</sequence>
<evidence type="ECO:0000256" key="2">
    <source>
        <dbReference type="SAM" id="MobiDB-lite"/>
    </source>
</evidence>
<evidence type="ECO:0000313" key="5">
    <source>
        <dbReference type="Proteomes" id="UP001150925"/>
    </source>
</evidence>
<dbReference type="OrthoDB" id="439808at2759"/>
<dbReference type="Pfam" id="PF00076">
    <property type="entry name" value="RRM_1"/>
    <property type="match status" value="1"/>
</dbReference>
<keyword evidence="5" id="KW-1185">Reference proteome</keyword>
<dbReference type="AlphaFoldDB" id="A0A9W8AWK7"/>
<keyword evidence="1" id="KW-0694">RNA-binding</keyword>
<feature type="region of interest" description="Disordered" evidence="2">
    <location>
        <begin position="19"/>
        <end position="106"/>
    </location>
</feature>
<accession>A0A9W8AWK7</accession>
<reference evidence="4" key="1">
    <citation type="submission" date="2022-07" db="EMBL/GenBank/DDBJ databases">
        <title>Phylogenomic reconstructions and comparative analyses of Kickxellomycotina fungi.</title>
        <authorList>
            <person name="Reynolds N.K."/>
            <person name="Stajich J.E."/>
            <person name="Barry K."/>
            <person name="Grigoriev I.V."/>
            <person name="Crous P."/>
            <person name="Smith M.E."/>
        </authorList>
    </citation>
    <scope>NUCLEOTIDE SEQUENCE</scope>
    <source>
        <strain evidence="4">RSA 1196</strain>
    </source>
</reference>
<feature type="compositionally biased region" description="Basic residues" evidence="2">
    <location>
        <begin position="208"/>
        <end position="222"/>
    </location>
</feature>
<dbReference type="PROSITE" id="PS50102">
    <property type="entry name" value="RRM"/>
    <property type="match status" value="1"/>
</dbReference>
<proteinExistence type="predicted"/>
<dbReference type="GO" id="GO:0003723">
    <property type="term" value="F:RNA binding"/>
    <property type="evidence" value="ECO:0007669"/>
    <property type="project" value="UniProtKB-UniRule"/>
</dbReference>
<feature type="domain" description="RRM" evidence="3">
    <location>
        <begin position="116"/>
        <end position="193"/>
    </location>
</feature>
<feature type="compositionally biased region" description="Basic and acidic residues" evidence="2">
    <location>
        <begin position="71"/>
        <end position="106"/>
    </location>
</feature>
<dbReference type="Gene3D" id="3.30.70.330">
    <property type="match status" value="1"/>
</dbReference>
<feature type="compositionally biased region" description="Basic and acidic residues" evidence="2">
    <location>
        <begin position="37"/>
        <end position="52"/>
    </location>
</feature>
<dbReference type="InterPro" id="IPR000504">
    <property type="entry name" value="RRM_dom"/>
</dbReference>
<gene>
    <name evidence="4" type="ORF">IWQ62_001236</name>
</gene>
<dbReference type="InterPro" id="IPR035979">
    <property type="entry name" value="RBD_domain_sf"/>
</dbReference>
<protein>
    <recommendedName>
        <fullName evidence="3">RRM domain-containing protein</fullName>
    </recommendedName>
</protein>